<accession>A0A975ARN4</accession>
<dbReference type="GO" id="GO:0004364">
    <property type="term" value="F:glutathione transferase activity"/>
    <property type="evidence" value="ECO:0007669"/>
    <property type="project" value="UniProtKB-EC"/>
</dbReference>
<dbReference type="Gene3D" id="1.20.1050.10">
    <property type="match status" value="1"/>
</dbReference>
<dbReference type="EC" id="2.5.1.18" evidence="3"/>
<dbReference type="EMBL" id="CP071518">
    <property type="protein sequence ID" value="QSX77408.1"/>
    <property type="molecule type" value="Genomic_DNA"/>
</dbReference>
<dbReference type="PROSITE" id="PS50405">
    <property type="entry name" value="GST_CTER"/>
    <property type="match status" value="1"/>
</dbReference>
<dbReference type="Pfam" id="PF00043">
    <property type="entry name" value="GST_C"/>
    <property type="match status" value="1"/>
</dbReference>
<dbReference type="PROSITE" id="PS50404">
    <property type="entry name" value="GST_NTER"/>
    <property type="match status" value="1"/>
</dbReference>
<sequence>MKLYYSPGACSLSPHIVARELGLDITLDKVDLKARRTQSGEDYLQINPKGYVPALELDNGQVLTEGTAIVQYLADRHTGAKLAPANGTIERARLQEMLGYISTELHKSYSPLFNPATPEPVREERKAYLRKRYALLEQTLTQQPHLLGDDFTVADAYLFTVTNWAGGVDLDLSEFPALQAFQQRVGQRPAVQAALAAEGLGGKQQAA</sequence>
<name>A0A975ARN4_9GAMM</name>
<dbReference type="SFLD" id="SFLDG01150">
    <property type="entry name" value="Main.1:_Beta-like"/>
    <property type="match status" value="1"/>
</dbReference>
<dbReference type="InterPro" id="IPR004046">
    <property type="entry name" value="GST_C"/>
</dbReference>
<dbReference type="AlphaFoldDB" id="A0A975ARN4"/>
<dbReference type="Gene3D" id="3.40.30.10">
    <property type="entry name" value="Glutaredoxin"/>
    <property type="match status" value="1"/>
</dbReference>
<dbReference type="InterPro" id="IPR010987">
    <property type="entry name" value="Glutathione-S-Trfase_C-like"/>
</dbReference>
<dbReference type="Proteomes" id="UP000639274">
    <property type="component" value="Chromosome"/>
</dbReference>
<dbReference type="RefSeq" id="WP_200612262.1">
    <property type="nucleotide sequence ID" value="NZ_CP071518.1"/>
</dbReference>
<dbReference type="SFLD" id="SFLDG00358">
    <property type="entry name" value="Main_(cytGST)"/>
    <property type="match status" value="1"/>
</dbReference>
<protein>
    <submittedName>
        <fullName evidence="3">Glutathione transferase GstA</fullName>
        <ecNumber evidence="3">2.5.1.18</ecNumber>
    </submittedName>
</protein>
<dbReference type="SUPFAM" id="SSF52833">
    <property type="entry name" value="Thioredoxin-like"/>
    <property type="match status" value="1"/>
</dbReference>
<proteinExistence type="predicted"/>
<evidence type="ECO:0000313" key="3">
    <source>
        <dbReference type="EMBL" id="QSX77408.1"/>
    </source>
</evidence>
<dbReference type="SUPFAM" id="SSF47616">
    <property type="entry name" value="GST C-terminal domain-like"/>
    <property type="match status" value="1"/>
</dbReference>
<dbReference type="SFLD" id="SFLDS00019">
    <property type="entry name" value="Glutathione_Transferase_(cytos"/>
    <property type="match status" value="1"/>
</dbReference>
<dbReference type="InterPro" id="IPR036249">
    <property type="entry name" value="Thioredoxin-like_sf"/>
</dbReference>
<evidence type="ECO:0000313" key="4">
    <source>
        <dbReference type="Proteomes" id="UP000639274"/>
    </source>
</evidence>
<feature type="domain" description="GST C-terminal" evidence="2">
    <location>
        <begin position="87"/>
        <end position="207"/>
    </location>
</feature>
<dbReference type="InterPro" id="IPR036282">
    <property type="entry name" value="Glutathione-S-Trfase_C_sf"/>
</dbReference>
<dbReference type="InterPro" id="IPR040079">
    <property type="entry name" value="Glutathione_S-Trfase"/>
</dbReference>
<keyword evidence="3" id="KW-0808">Transferase</keyword>
<dbReference type="InterPro" id="IPR004045">
    <property type="entry name" value="Glutathione_S-Trfase_N"/>
</dbReference>
<gene>
    <name evidence="3" type="primary">gstA</name>
    <name evidence="3" type="ORF">I8J32_011630</name>
</gene>
<dbReference type="Pfam" id="PF13409">
    <property type="entry name" value="GST_N_2"/>
    <property type="match status" value="1"/>
</dbReference>
<organism evidence="3 4">
    <name type="scientific">Agrilutibacter solisilvae</name>
    <dbReference type="NCBI Taxonomy" id="2763317"/>
    <lineage>
        <taxon>Bacteria</taxon>
        <taxon>Pseudomonadati</taxon>
        <taxon>Pseudomonadota</taxon>
        <taxon>Gammaproteobacteria</taxon>
        <taxon>Lysobacterales</taxon>
        <taxon>Lysobacteraceae</taxon>
        <taxon>Agrilutibacter</taxon>
    </lineage>
</organism>
<evidence type="ECO:0000259" key="1">
    <source>
        <dbReference type="PROSITE" id="PS50404"/>
    </source>
</evidence>
<keyword evidence="4" id="KW-1185">Reference proteome</keyword>
<dbReference type="KEGG" id="lsf:I8J32_011630"/>
<dbReference type="CDD" id="cd03188">
    <property type="entry name" value="GST_C_Beta"/>
    <property type="match status" value="1"/>
</dbReference>
<dbReference type="PANTHER" id="PTHR44051:SF8">
    <property type="entry name" value="GLUTATHIONE S-TRANSFERASE GSTA"/>
    <property type="match status" value="1"/>
</dbReference>
<dbReference type="NCBIfam" id="NF007831">
    <property type="entry name" value="PRK10542.1"/>
    <property type="match status" value="1"/>
</dbReference>
<reference evidence="3 4" key="1">
    <citation type="submission" date="2021-03" db="EMBL/GenBank/DDBJ databases">
        <title>Lysobacter sp. nov. isolated from soil of gangwondo yeongwol, south Korea.</title>
        <authorList>
            <person name="Kim K.R."/>
            <person name="Kim K.H."/>
            <person name="Jeon C.O."/>
        </authorList>
    </citation>
    <scope>NUCLEOTIDE SEQUENCE [LARGE SCALE GENOMIC DNA]</scope>
    <source>
        <strain evidence="3 4">R19</strain>
    </source>
</reference>
<dbReference type="CDD" id="cd03057">
    <property type="entry name" value="GST_N_Beta"/>
    <property type="match status" value="1"/>
</dbReference>
<feature type="domain" description="GST N-terminal" evidence="1">
    <location>
        <begin position="1"/>
        <end position="81"/>
    </location>
</feature>
<evidence type="ECO:0000259" key="2">
    <source>
        <dbReference type="PROSITE" id="PS50405"/>
    </source>
</evidence>
<dbReference type="PANTHER" id="PTHR44051">
    <property type="entry name" value="GLUTATHIONE S-TRANSFERASE-RELATED"/>
    <property type="match status" value="1"/>
</dbReference>